<dbReference type="EMBL" id="CP010311">
    <property type="protein sequence ID" value="AJF06041.1"/>
    <property type="molecule type" value="Genomic_DNA"/>
</dbReference>
<dbReference type="PANTHER" id="PTHR36454:SF1">
    <property type="entry name" value="DUF1015 DOMAIN-CONTAINING PROTEIN"/>
    <property type="match status" value="1"/>
</dbReference>
<evidence type="ECO:0000313" key="2">
    <source>
        <dbReference type="Proteomes" id="UP000035036"/>
    </source>
</evidence>
<dbReference type="PIRSF" id="PIRSF033563">
    <property type="entry name" value="UCP033563"/>
    <property type="match status" value="1"/>
</dbReference>
<name>A0A0B5FR61_9BACT</name>
<dbReference type="InterPro" id="IPR008323">
    <property type="entry name" value="UCP033563"/>
</dbReference>
<dbReference type="KEGG" id="gsb:GSUB_04955"/>
<dbReference type="AlphaFoldDB" id="A0A0B5FR61"/>
<protein>
    <recommendedName>
        <fullName evidence="3">SpoOJ/ParA/ParB/repB family protein</fullName>
    </recommendedName>
</protein>
<keyword evidence="2" id="KW-1185">Reference proteome</keyword>
<organism evidence="1 2">
    <name type="scientific">Geoalkalibacter subterraneus</name>
    <dbReference type="NCBI Taxonomy" id="483547"/>
    <lineage>
        <taxon>Bacteria</taxon>
        <taxon>Pseudomonadati</taxon>
        <taxon>Thermodesulfobacteriota</taxon>
        <taxon>Desulfuromonadia</taxon>
        <taxon>Desulfuromonadales</taxon>
        <taxon>Geoalkalibacteraceae</taxon>
        <taxon>Geoalkalibacter</taxon>
    </lineage>
</organism>
<evidence type="ECO:0008006" key="3">
    <source>
        <dbReference type="Google" id="ProtNLM"/>
    </source>
</evidence>
<dbReference type="Pfam" id="PF06245">
    <property type="entry name" value="DUF1015"/>
    <property type="match status" value="1"/>
</dbReference>
<proteinExistence type="predicted"/>
<sequence>MAKIAPFRALRYNAEKIADLNNVMAPPYDVISPALQGELYQRDPHNVVRLILGKTDEKDTEADNRYTRAAQDFSQWRQEEVLTRDAEPSIYLYDQEYPLENGEVVVRQGFMALTRIEDFSSGMVKPHEKTLSGPKTDRLNLTRACGANFSPIFSIYSDPCCALESLSRKERERAPDVAVTDDDGVKHRLWQLSDPDQIAKIRSLIDNKPLFIADGHHRYETAINYRNEMREKHPDYSGKELFNYVLMYFSNMDDKGMLIFPTHRLVHGLQSFNLPELLDGLKTYFEVEAADFNPLDTTERRRVRERLQEKGKQAHALALFSGGGKVYYLTLRDESIMDEFFDEKSPKALRTLDVSILHRLIFEKLLGIDPEAQEKQTNLKYVKNFDEPFESVVSGEFQAAFLMNPPRMSEVRDVANAGEKMPQKSTYFYPKLLTGLVINPIEEDETITE</sequence>
<reference evidence="1 2" key="1">
    <citation type="journal article" date="2015" name="Genome Announc.">
        <title>Genomes of Geoalkalibacter ferrihydriticus Z-0531T and Geoalkalibacter subterraneus Red1T, Two Haloalkaliphilic Metal-Reducing Deltaproteobacteria.</title>
        <authorList>
            <person name="Badalamenti J.P."/>
            <person name="Krajmalnik-Brown R."/>
            <person name="Torres C.I."/>
            <person name="Bond D.R."/>
        </authorList>
    </citation>
    <scope>NUCLEOTIDE SEQUENCE [LARGE SCALE GENOMIC DNA]</scope>
    <source>
        <strain evidence="1 2">Red1</strain>
    </source>
</reference>
<gene>
    <name evidence="1" type="ORF">GSUB_04955</name>
</gene>
<dbReference type="Proteomes" id="UP000035036">
    <property type="component" value="Chromosome"/>
</dbReference>
<dbReference type="PANTHER" id="PTHR36454">
    <property type="entry name" value="LMO2823 PROTEIN"/>
    <property type="match status" value="1"/>
</dbReference>
<accession>A0A0B5FR61</accession>
<dbReference type="OrthoDB" id="9781616at2"/>
<dbReference type="RefSeq" id="WP_040199507.1">
    <property type="nucleotide sequence ID" value="NZ_CP010311.1"/>
</dbReference>
<dbReference type="HOGENOM" id="CLU_031277_2_0_7"/>
<dbReference type="STRING" id="483547.GSUB_04955"/>
<evidence type="ECO:0000313" key="1">
    <source>
        <dbReference type="EMBL" id="AJF06041.1"/>
    </source>
</evidence>